<dbReference type="AlphaFoldDB" id="A0A7W4TQX5"/>
<organism evidence="8 9">
    <name type="scientific">Kineococcus radiotolerans</name>
    <dbReference type="NCBI Taxonomy" id="131568"/>
    <lineage>
        <taxon>Bacteria</taxon>
        <taxon>Bacillati</taxon>
        <taxon>Actinomycetota</taxon>
        <taxon>Actinomycetes</taxon>
        <taxon>Kineosporiales</taxon>
        <taxon>Kineosporiaceae</taxon>
        <taxon>Kineococcus</taxon>
    </lineage>
</organism>
<evidence type="ECO:0000256" key="2">
    <source>
        <dbReference type="ARBA" id="ARBA00022517"/>
    </source>
</evidence>
<comment type="similarity">
    <text evidence="5">Belongs to the YqgF HJR family.</text>
</comment>
<protein>
    <recommendedName>
        <fullName evidence="5">Putative pre-16S rRNA nuclease</fullName>
        <ecNumber evidence="5">3.1.-.-</ecNumber>
    </recommendedName>
</protein>
<dbReference type="Pfam" id="PF03652">
    <property type="entry name" value="RuvX"/>
    <property type="match status" value="1"/>
</dbReference>
<keyword evidence="2 5" id="KW-0690">Ribosome biogenesis</keyword>
<keyword evidence="3 5" id="KW-0540">Nuclease</keyword>
<dbReference type="GO" id="GO:0000967">
    <property type="term" value="P:rRNA 5'-end processing"/>
    <property type="evidence" value="ECO:0007669"/>
    <property type="project" value="UniProtKB-UniRule"/>
</dbReference>
<keyword evidence="1 5" id="KW-0963">Cytoplasm</keyword>
<evidence type="ECO:0000256" key="6">
    <source>
        <dbReference type="SAM" id="MobiDB-lite"/>
    </source>
</evidence>
<evidence type="ECO:0000313" key="8">
    <source>
        <dbReference type="EMBL" id="MBB2902831.1"/>
    </source>
</evidence>
<dbReference type="PANTHER" id="PTHR33317">
    <property type="entry name" value="POLYNUCLEOTIDYL TRANSFERASE, RIBONUCLEASE H-LIKE SUPERFAMILY PROTEIN"/>
    <property type="match status" value="1"/>
</dbReference>
<feature type="compositionally biased region" description="Low complexity" evidence="6">
    <location>
        <begin position="170"/>
        <end position="179"/>
    </location>
</feature>
<dbReference type="PANTHER" id="PTHR33317:SF4">
    <property type="entry name" value="POLYNUCLEOTIDYL TRANSFERASE, RIBONUCLEASE H-LIKE SUPERFAMILY PROTEIN"/>
    <property type="match status" value="1"/>
</dbReference>
<dbReference type="InterPro" id="IPR006641">
    <property type="entry name" value="YqgF/RNaseH-like_dom"/>
</dbReference>
<dbReference type="SMART" id="SM00732">
    <property type="entry name" value="YqgFc"/>
    <property type="match status" value="1"/>
</dbReference>
<feature type="domain" description="YqgF/RNase H-like" evidence="7">
    <location>
        <begin position="4"/>
        <end position="106"/>
    </location>
</feature>
<dbReference type="SUPFAM" id="SSF53098">
    <property type="entry name" value="Ribonuclease H-like"/>
    <property type="match status" value="1"/>
</dbReference>
<dbReference type="RefSeq" id="WP_183392524.1">
    <property type="nucleotide sequence ID" value="NZ_JACHVY010000004.1"/>
</dbReference>
<dbReference type="Proteomes" id="UP000533269">
    <property type="component" value="Unassembled WGS sequence"/>
</dbReference>
<evidence type="ECO:0000259" key="7">
    <source>
        <dbReference type="SMART" id="SM00732"/>
    </source>
</evidence>
<keyword evidence="4 5" id="KW-0378">Hydrolase</keyword>
<reference evidence="8 9" key="2">
    <citation type="submission" date="2020-08" db="EMBL/GenBank/DDBJ databases">
        <authorList>
            <person name="Partida-Martinez L."/>
            <person name="Huntemann M."/>
            <person name="Clum A."/>
            <person name="Wang J."/>
            <person name="Palaniappan K."/>
            <person name="Ritter S."/>
            <person name="Chen I.-M."/>
            <person name="Stamatis D."/>
            <person name="Reddy T."/>
            <person name="O'Malley R."/>
            <person name="Daum C."/>
            <person name="Shapiro N."/>
            <person name="Ivanova N."/>
            <person name="Kyrpides N."/>
            <person name="Woyke T."/>
        </authorList>
    </citation>
    <scope>NUCLEOTIDE SEQUENCE [LARGE SCALE GENOMIC DNA]</scope>
    <source>
        <strain evidence="8 9">AS2.23</strain>
    </source>
</reference>
<feature type="region of interest" description="Disordered" evidence="6">
    <location>
        <begin position="144"/>
        <end position="191"/>
    </location>
</feature>
<name>A0A7W4TQX5_KINRA</name>
<evidence type="ECO:0000256" key="1">
    <source>
        <dbReference type="ARBA" id="ARBA00022490"/>
    </source>
</evidence>
<comment type="function">
    <text evidence="5">Could be a nuclease involved in processing of the 5'-end of pre-16S rRNA.</text>
</comment>
<sequence length="191" mass="19634">MRPGVRLAVDVGSVRVGLAACDPAGVIASPVRTLVRDPGHDADVAEIAAEARARGAVEIVLGLPLSLDGSEGPAALRALDYADKIVRSVPEVPVRLVDERLSTVGAHRALHAAGLKEKQFRAVVDQAAAVVLLQATLDAERTGHAPGRVVAGPKGRRKARHRGQGGTGTTGTEQQADAGGRARPHATEGKG</sequence>
<dbReference type="GO" id="GO:0005829">
    <property type="term" value="C:cytosol"/>
    <property type="evidence" value="ECO:0007669"/>
    <property type="project" value="TreeGrafter"/>
</dbReference>
<comment type="subcellular location">
    <subcellularLocation>
        <location evidence="5">Cytoplasm</location>
    </subcellularLocation>
</comment>
<dbReference type="EMBL" id="JACHVY010000004">
    <property type="protein sequence ID" value="MBB2902831.1"/>
    <property type="molecule type" value="Genomic_DNA"/>
</dbReference>
<dbReference type="Gene3D" id="3.30.420.140">
    <property type="entry name" value="YqgF/RNase H-like domain"/>
    <property type="match status" value="1"/>
</dbReference>
<dbReference type="CDD" id="cd16964">
    <property type="entry name" value="YqgF"/>
    <property type="match status" value="1"/>
</dbReference>
<dbReference type="InterPro" id="IPR012337">
    <property type="entry name" value="RNaseH-like_sf"/>
</dbReference>
<dbReference type="InterPro" id="IPR005227">
    <property type="entry name" value="YqgF"/>
</dbReference>
<reference evidence="8 9" key="1">
    <citation type="submission" date="2020-08" db="EMBL/GenBank/DDBJ databases">
        <title>The Agave Microbiome: Exploring the role of microbial communities in plant adaptations to desert environments.</title>
        <authorList>
            <person name="Partida-Martinez L.P."/>
        </authorList>
    </citation>
    <scope>NUCLEOTIDE SEQUENCE [LARGE SCALE GENOMIC DNA]</scope>
    <source>
        <strain evidence="8 9">AS2.23</strain>
    </source>
</reference>
<dbReference type="InterPro" id="IPR037027">
    <property type="entry name" value="YqgF/RNaseH-like_dom_sf"/>
</dbReference>
<feature type="compositionally biased region" description="Basic residues" evidence="6">
    <location>
        <begin position="154"/>
        <end position="163"/>
    </location>
</feature>
<dbReference type="NCBIfam" id="TIGR00250">
    <property type="entry name" value="RNAse_H_YqgF"/>
    <property type="match status" value="1"/>
</dbReference>
<dbReference type="EC" id="3.1.-.-" evidence="5"/>
<proteinExistence type="inferred from homology"/>
<dbReference type="GO" id="GO:0016788">
    <property type="term" value="F:hydrolase activity, acting on ester bonds"/>
    <property type="evidence" value="ECO:0007669"/>
    <property type="project" value="UniProtKB-UniRule"/>
</dbReference>
<evidence type="ECO:0000313" key="9">
    <source>
        <dbReference type="Proteomes" id="UP000533269"/>
    </source>
</evidence>
<evidence type="ECO:0000256" key="5">
    <source>
        <dbReference type="HAMAP-Rule" id="MF_00651"/>
    </source>
</evidence>
<accession>A0A7W4TQX5</accession>
<gene>
    <name evidence="8" type="ORF">FHR75_003667</name>
</gene>
<dbReference type="GO" id="GO:0004518">
    <property type="term" value="F:nuclease activity"/>
    <property type="evidence" value="ECO:0007669"/>
    <property type="project" value="UniProtKB-KW"/>
</dbReference>
<evidence type="ECO:0000256" key="4">
    <source>
        <dbReference type="ARBA" id="ARBA00022801"/>
    </source>
</evidence>
<comment type="caution">
    <text evidence="8">The sequence shown here is derived from an EMBL/GenBank/DDBJ whole genome shotgun (WGS) entry which is preliminary data.</text>
</comment>
<evidence type="ECO:0000256" key="3">
    <source>
        <dbReference type="ARBA" id="ARBA00022722"/>
    </source>
</evidence>
<dbReference type="HAMAP" id="MF_00651">
    <property type="entry name" value="Nuclease_YqgF"/>
    <property type="match status" value="1"/>
</dbReference>